<protein>
    <submittedName>
        <fullName evidence="2">Uncharacterized protein</fullName>
    </submittedName>
</protein>
<dbReference type="Proteomes" id="UP000218231">
    <property type="component" value="Unassembled WGS sequence"/>
</dbReference>
<keyword evidence="1" id="KW-1133">Transmembrane helix</keyword>
<keyword evidence="3" id="KW-1185">Reference proteome</keyword>
<keyword evidence="1" id="KW-0472">Membrane</keyword>
<proteinExistence type="predicted"/>
<reference evidence="2 3" key="1">
    <citation type="journal article" date="2017" name="Curr. Biol.">
        <title>Genome architecture and evolution of a unichromosomal asexual nematode.</title>
        <authorList>
            <person name="Fradin H."/>
            <person name="Zegar C."/>
            <person name="Gutwein M."/>
            <person name="Lucas J."/>
            <person name="Kovtun M."/>
            <person name="Corcoran D."/>
            <person name="Baugh L.R."/>
            <person name="Kiontke K."/>
            <person name="Gunsalus K."/>
            <person name="Fitch D.H."/>
            <person name="Piano F."/>
        </authorList>
    </citation>
    <scope>NUCLEOTIDE SEQUENCE [LARGE SCALE GENOMIC DNA]</scope>
    <source>
        <strain evidence="2">PF1309</strain>
    </source>
</reference>
<evidence type="ECO:0000256" key="1">
    <source>
        <dbReference type="SAM" id="Phobius"/>
    </source>
</evidence>
<evidence type="ECO:0000313" key="3">
    <source>
        <dbReference type="Proteomes" id="UP000218231"/>
    </source>
</evidence>
<dbReference type="STRING" id="2018661.A0A2A2KGY9"/>
<evidence type="ECO:0000313" key="2">
    <source>
        <dbReference type="EMBL" id="PAV73211.1"/>
    </source>
</evidence>
<dbReference type="InterPro" id="IPR029160">
    <property type="entry name" value="UQCC4"/>
</dbReference>
<sequence>MSRILRVCRRTSIFAFRRFAEKPLAEPKFSESAAFKGKTSKIFKSGYKFDYYATDEFERWKLLSFFGTTVAVLVYFGLLREPSDLDELWSAPEHVLTSNVQRKMLRNQIQEAKSKGQDASLLEAELDFVDVKEAAWKIQFDKSQKAKN</sequence>
<name>A0A2A2KGY9_9BILA</name>
<dbReference type="EMBL" id="LIAE01008638">
    <property type="protein sequence ID" value="PAV73211.1"/>
    <property type="molecule type" value="Genomic_DNA"/>
</dbReference>
<comment type="caution">
    <text evidence="2">The sequence shown here is derived from an EMBL/GenBank/DDBJ whole genome shotgun (WGS) entry which is preliminary data.</text>
</comment>
<organism evidence="2 3">
    <name type="scientific">Diploscapter pachys</name>
    <dbReference type="NCBI Taxonomy" id="2018661"/>
    <lineage>
        <taxon>Eukaryota</taxon>
        <taxon>Metazoa</taxon>
        <taxon>Ecdysozoa</taxon>
        <taxon>Nematoda</taxon>
        <taxon>Chromadorea</taxon>
        <taxon>Rhabditida</taxon>
        <taxon>Rhabditina</taxon>
        <taxon>Rhabditomorpha</taxon>
        <taxon>Rhabditoidea</taxon>
        <taxon>Rhabditidae</taxon>
        <taxon>Diploscapter</taxon>
    </lineage>
</organism>
<dbReference type="Pfam" id="PF15013">
    <property type="entry name" value="CCSMST1"/>
    <property type="match status" value="1"/>
</dbReference>
<keyword evidence="1" id="KW-0812">Transmembrane</keyword>
<gene>
    <name evidence="2" type="ORF">WR25_14302</name>
</gene>
<dbReference type="OrthoDB" id="5783753at2759"/>
<feature type="transmembrane region" description="Helical" evidence="1">
    <location>
        <begin position="62"/>
        <end position="79"/>
    </location>
</feature>
<accession>A0A2A2KGY9</accession>
<dbReference type="AlphaFoldDB" id="A0A2A2KGY9"/>